<sequence>MITPEQVISYWVDEIGPKGWYAGGAELDAEIREKFEPTLREAQNGACGLWLTSAVGILGYVILTDQLTRNMFRGEAEAFAMDSSARSAAKTAIERDWDLRIPEPERQFFYLPLMHSENLIDQDRCVRLMCKRLPDSGADNLRHACAHRDVVRQFGRFPYRNKALGRTTTAAEAAWMEAGGYALALKAVDEKAAV</sequence>
<dbReference type="Gene3D" id="1.25.40.10">
    <property type="entry name" value="Tetratricopeptide repeat domain"/>
    <property type="match status" value="1"/>
</dbReference>
<comment type="caution">
    <text evidence="1">The sequence shown here is derived from an EMBL/GenBank/DDBJ whole genome shotgun (WGS) entry which is preliminary data.</text>
</comment>
<gene>
    <name evidence="1" type="ORF">L0664_16960</name>
</gene>
<dbReference type="SUPFAM" id="SSF48452">
    <property type="entry name" value="TPR-like"/>
    <property type="match status" value="1"/>
</dbReference>
<dbReference type="RefSeq" id="WP_235227087.1">
    <property type="nucleotide sequence ID" value="NZ_JAKGAQ010000005.1"/>
</dbReference>
<dbReference type="Proteomes" id="UP001200557">
    <property type="component" value="Unassembled WGS sequence"/>
</dbReference>
<organism evidence="1 2">
    <name type="scientific">Octadecabacter dasysiphoniae</name>
    <dbReference type="NCBI Taxonomy" id="2909341"/>
    <lineage>
        <taxon>Bacteria</taxon>
        <taxon>Pseudomonadati</taxon>
        <taxon>Pseudomonadota</taxon>
        <taxon>Alphaproteobacteria</taxon>
        <taxon>Rhodobacterales</taxon>
        <taxon>Roseobacteraceae</taxon>
        <taxon>Octadecabacter</taxon>
    </lineage>
</organism>
<dbReference type="InterPro" id="IPR010323">
    <property type="entry name" value="DUF924"/>
</dbReference>
<evidence type="ECO:0000313" key="2">
    <source>
        <dbReference type="Proteomes" id="UP001200557"/>
    </source>
</evidence>
<dbReference type="EMBL" id="JAKGAQ010000005">
    <property type="protein sequence ID" value="MCF2872760.1"/>
    <property type="molecule type" value="Genomic_DNA"/>
</dbReference>
<reference evidence="1 2" key="1">
    <citation type="submission" date="2022-01" db="EMBL/GenBank/DDBJ databases">
        <title>Octadecabacter sp. nov., isolated from a marine alga.</title>
        <authorList>
            <person name="Jin M.S."/>
            <person name="Kim H.M."/>
            <person name="Han D.M."/>
            <person name="Jung J.J."/>
            <person name="Jeon C.O."/>
        </authorList>
    </citation>
    <scope>NUCLEOTIDE SEQUENCE [LARGE SCALE GENOMIC DNA]</scope>
    <source>
        <strain evidence="1 2">G9-8</strain>
    </source>
</reference>
<dbReference type="Gene3D" id="1.20.58.320">
    <property type="entry name" value="TPR-like"/>
    <property type="match status" value="1"/>
</dbReference>
<name>A0ABS9D290_9RHOB</name>
<protein>
    <submittedName>
        <fullName evidence="1">DUF924 domain-containing protein</fullName>
    </submittedName>
</protein>
<evidence type="ECO:0000313" key="1">
    <source>
        <dbReference type="EMBL" id="MCF2872760.1"/>
    </source>
</evidence>
<dbReference type="Pfam" id="PF06041">
    <property type="entry name" value="DUF924"/>
    <property type="match status" value="1"/>
</dbReference>
<dbReference type="InterPro" id="IPR011990">
    <property type="entry name" value="TPR-like_helical_dom_sf"/>
</dbReference>
<keyword evidence="2" id="KW-1185">Reference proteome</keyword>
<proteinExistence type="predicted"/>
<accession>A0ABS9D290</accession>